<evidence type="ECO:0000259" key="3">
    <source>
        <dbReference type="Pfam" id="PF07364"/>
    </source>
</evidence>
<evidence type="ECO:0000256" key="1">
    <source>
        <dbReference type="PIRNR" id="PIRNR012702"/>
    </source>
</evidence>
<dbReference type="GO" id="GO:0006508">
    <property type="term" value="P:proteolysis"/>
    <property type="evidence" value="ECO:0007669"/>
    <property type="project" value="UniProtKB-KW"/>
</dbReference>
<evidence type="ECO:0000313" key="5">
    <source>
        <dbReference type="Proteomes" id="UP000677537"/>
    </source>
</evidence>
<dbReference type="Proteomes" id="UP000677537">
    <property type="component" value="Unassembled WGS sequence"/>
</dbReference>
<dbReference type="Pfam" id="PF07171">
    <property type="entry name" value="MlrC_C"/>
    <property type="match status" value="1"/>
</dbReference>
<protein>
    <recommendedName>
        <fullName evidence="1">Microcystinase C</fullName>
        <shortName evidence="1">MlrC</shortName>
    </recommendedName>
</protein>
<comment type="similarity">
    <text evidence="1">Belongs to the peptidase M81 family.</text>
</comment>
<keyword evidence="1" id="KW-0645">Protease</keyword>
<name>A0A940MW31_9PROT</name>
<comment type="caution">
    <text evidence="4">The sequence shown here is derived from an EMBL/GenBank/DDBJ whole genome shotgun (WGS) entry which is preliminary data.</text>
</comment>
<dbReference type="InterPro" id="IPR010799">
    <property type="entry name" value="MlrC_C"/>
</dbReference>
<sequence length="499" mass="53762">MRIFIAGLATETNTFSPIPTGWAGFKEGRIWFRNDGSRNPPVAGNVPLITWRRMAEADGHAVAESICTFAQPAGTTLRHVYEGLRDMLLEDLRQAGPVDVVLLFMHGAMVAHGYDDCEGDTLARVREVVGPAVRIGIELDLHCHLTELMRTSADAIITYKEYPHVDMAERAEELYLLCTRAARGEVSPVTAYHDCRMVSMWRTPTEPMKSFVARMQALEGRDGILSVSFGHGFPWGDVEEVGAKTVVIADGDMGKAQALAKTLAEEVWAMREATSTRHDTIDEGIDHALSGALAGTGRPVVLADVADNAGGGAPSDNTAILRRLVDRGVKGAVIGCFWDPQAVAFCAEAGEDASFLLRIGGKCGPSSGDPVDLMVTVRKVDPDFTQTGLSGGRSGFGPSAWVSADGIDIVLTSKRQQTFAPDAFTGLGITLDDKALVVVKSTQHFHAAFAPVAREIRYVAAPGAIPPDYANIPFTKRTRPFWPRVADPFVPTNTHPEAP</sequence>
<keyword evidence="5" id="KW-1185">Reference proteome</keyword>
<proteinExistence type="inferred from homology"/>
<evidence type="ECO:0000259" key="2">
    <source>
        <dbReference type="Pfam" id="PF07171"/>
    </source>
</evidence>
<evidence type="ECO:0000313" key="4">
    <source>
        <dbReference type="EMBL" id="MBP0494479.1"/>
    </source>
</evidence>
<dbReference type="GO" id="GO:0046872">
    <property type="term" value="F:metal ion binding"/>
    <property type="evidence" value="ECO:0007669"/>
    <property type="project" value="UniProtKB-KW"/>
</dbReference>
<feature type="domain" description="Microcystin LR degradation protein MlrC C-terminal" evidence="2">
    <location>
        <begin position="302"/>
        <end position="476"/>
    </location>
</feature>
<dbReference type="PIRSF" id="PIRSF012702">
    <property type="entry name" value="UCP012702"/>
    <property type="match status" value="1"/>
</dbReference>
<comment type="function">
    <text evidence="1">Involved in peptidolytic degradation of cyclic heptapeptide hepatotoxin microcystin (MC).</text>
</comment>
<reference evidence="4" key="1">
    <citation type="submission" date="2021-03" db="EMBL/GenBank/DDBJ databases">
        <authorList>
            <person name="So Y."/>
        </authorList>
    </citation>
    <scope>NUCLEOTIDE SEQUENCE</scope>
    <source>
        <strain evidence="4">SG15</strain>
    </source>
</reference>
<accession>A0A940MW31</accession>
<dbReference type="InterPro" id="IPR009197">
    <property type="entry name" value="MlrC"/>
</dbReference>
<gene>
    <name evidence="4" type="ORF">J5Y10_16975</name>
</gene>
<comment type="cofactor">
    <cofactor evidence="1">
        <name>Zn(2+)</name>
        <dbReference type="ChEBI" id="CHEBI:29105"/>
    </cofactor>
    <text evidence="1">Binds 1 zinc ion per subunit.</text>
</comment>
<keyword evidence="1" id="KW-0378">Hydrolase</keyword>
<dbReference type="AlphaFoldDB" id="A0A940MW31"/>
<dbReference type="RefSeq" id="WP_209375215.1">
    <property type="nucleotide sequence ID" value="NZ_JAGIZA010000010.1"/>
</dbReference>
<keyword evidence="1" id="KW-0482">Metalloprotease</keyword>
<organism evidence="4 5">
    <name type="scientific">Roseomonas indoligenes</name>
    <dbReference type="NCBI Taxonomy" id="2820811"/>
    <lineage>
        <taxon>Bacteria</taxon>
        <taxon>Pseudomonadati</taxon>
        <taxon>Pseudomonadota</taxon>
        <taxon>Alphaproteobacteria</taxon>
        <taxon>Acetobacterales</taxon>
        <taxon>Roseomonadaceae</taxon>
        <taxon>Roseomonas</taxon>
    </lineage>
</organism>
<feature type="domain" description="Microcystin LR degradation protein MlrC N-terminal" evidence="3">
    <location>
        <begin position="2"/>
        <end position="289"/>
    </location>
</feature>
<dbReference type="InterPro" id="IPR015995">
    <property type="entry name" value="MlrC_N"/>
</dbReference>
<dbReference type="EMBL" id="JAGIZA010000010">
    <property type="protein sequence ID" value="MBP0494479.1"/>
    <property type="molecule type" value="Genomic_DNA"/>
</dbReference>
<dbReference type="Pfam" id="PF07364">
    <property type="entry name" value="DUF1485"/>
    <property type="match status" value="1"/>
</dbReference>
<keyword evidence="1" id="KW-0479">Metal-binding</keyword>
<dbReference type="GO" id="GO:0008237">
    <property type="term" value="F:metallopeptidase activity"/>
    <property type="evidence" value="ECO:0007669"/>
    <property type="project" value="UniProtKB-KW"/>
</dbReference>